<dbReference type="GO" id="GO:0022857">
    <property type="term" value="F:transmembrane transporter activity"/>
    <property type="evidence" value="ECO:0007669"/>
    <property type="project" value="InterPro"/>
</dbReference>
<dbReference type="InterPro" id="IPR011701">
    <property type="entry name" value="MFS"/>
</dbReference>
<dbReference type="OrthoDB" id="4454541at2759"/>
<feature type="transmembrane region" description="Helical" evidence="9">
    <location>
        <begin position="129"/>
        <end position="147"/>
    </location>
</feature>
<comment type="subcellular location">
    <subcellularLocation>
        <location evidence="1">Membrane</location>
        <topology evidence="1">Multi-pass membrane protein</topology>
    </subcellularLocation>
</comment>
<feature type="transmembrane region" description="Helical" evidence="9">
    <location>
        <begin position="190"/>
        <end position="209"/>
    </location>
</feature>
<dbReference type="Proteomes" id="UP000663131">
    <property type="component" value="Chromosome 5"/>
</dbReference>
<reference evidence="11" key="3">
    <citation type="journal article" name="BMC Genomics">
        <title>New genome assemblies reveal patterns of domestication and adaptation across Brettanomyces (Dekkera) species.</title>
        <authorList>
            <person name="Roach M.J."/>
            <person name="Borneman A.R."/>
        </authorList>
    </citation>
    <scope>NUCLEOTIDE SEQUENCE</scope>
    <source>
        <strain evidence="11">UCD 2041</strain>
    </source>
</reference>
<reference evidence="12 13" key="1">
    <citation type="submission" date="2019-07" db="EMBL/GenBank/DDBJ databases">
        <authorList>
            <person name="Friedrich A."/>
            <person name="Schacherer J."/>
        </authorList>
    </citation>
    <scope>NUCLEOTIDE SEQUENCE [LARGE SCALE GENOMIC DNA]</scope>
</reference>
<evidence type="ECO:0000256" key="7">
    <source>
        <dbReference type="SAM" id="Coils"/>
    </source>
</evidence>
<feature type="transmembrane region" description="Helical" evidence="9">
    <location>
        <begin position="418"/>
        <end position="438"/>
    </location>
</feature>
<feature type="transmembrane region" description="Helical" evidence="9">
    <location>
        <begin position="354"/>
        <end position="374"/>
    </location>
</feature>
<feature type="domain" description="Major facilitator superfamily (MFS) profile" evidence="10">
    <location>
        <begin position="62"/>
        <end position="513"/>
    </location>
</feature>
<evidence type="ECO:0000256" key="1">
    <source>
        <dbReference type="ARBA" id="ARBA00004141"/>
    </source>
</evidence>
<feature type="transmembrane region" description="Helical" evidence="9">
    <location>
        <begin position="283"/>
        <end position="305"/>
    </location>
</feature>
<dbReference type="GO" id="GO:0016020">
    <property type="term" value="C:membrane"/>
    <property type="evidence" value="ECO:0007669"/>
    <property type="project" value="UniProtKB-SubCell"/>
</dbReference>
<evidence type="ECO:0000313" key="11">
    <source>
        <dbReference type="EMBL" id="QOU18859.1"/>
    </source>
</evidence>
<feature type="region of interest" description="Disordered" evidence="8">
    <location>
        <begin position="1"/>
        <end position="25"/>
    </location>
</feature>
<sequence length="513" mass="58456">MSQEKENFTETIESSEKGASNPELDPILSNGDVALQVIASGKHAPYTSEEEKSLLRKIDLHLMPFMFISYFLQFMDKAALSNSSVFGLIDDLHLVGNQYSWCGSIFYFGYMIGQPIAARCMQHFSIARYVGVSFVMWAIVLVCTTATKNFGGLATIRFLLGMCEATVSPAWILLTGMWYKKTESAMRDSIWYSGNAFGVIFGGLISYGLGHIHSSIVSWKWFYVVYGILSFFWGFALYFCLPDSVVDCKFLNDREKYIAVERLRDSRTGVKNKVFKKEQAFEALLDPQVWLIAIIYFIGCLPAGGVQNFGNLIIESFGFNSFQTVLINMPSGVMQALTLWLSGWIVSRYPNTTILIQSICIIPCLIGTCIVKYLPNHPVSRRNGKLFAFYCIYINTMSDITIFALMQKNISGFTKKSTTNVIFFVCYCVGMIAAPQFFKSSQAPGYSEGFKMMIVCWVILIVLPWVLFYYYYIENKKKVKNEEREIQEGKEALENEEFLDLTDRQQRGFRYTY</sequence>
<dbReference type="Pfam" id="PF07690">
    <property type="entry name" value="MFS_1"/>
    <property type="match status" value="1"/>
</dbReference>
<evidence type="ECO:0000256" key="4">
    <source>
        <dbReference type="ARBA" id="ARBA00022989"/>
    </source>
</evidence>
<keyword evidence="5 9" id="KW-0472">Membrane</keyword>
<dbReference type="AlphaFoldDB" id="A0A7D9CXD2"/>
<name>A0A7D9CXD2_DEKBR</name>
<dbReference type="PANTHER" id="PTHR43791:SF70">
    <property type="entry name" value="MAJOR FACILITATOR SUPERFAMILY (MFS) PROFILE DOMAIN-CONTAINING PROTEIN"/>
    <property type="match status" value="1"/>
</dbReference>
<dbReference type="PANTHER" id="PTHR43791">
    <property type="entry name" value="PERMEASE-RELATED"/>
    <property type="match status" value="1"/>
</dbReference>
<organism evidence="12 13">
    <name type="scientific">Dekkera bruxellensis</name>
    <name type="common">Brettanomyces custersii</name>
    <dbReference type="NCBI Taxonomy" id="5007"/>
    <lineage>
        <taxon>Eukaryota</taxon>
        <taxon>Fungi</taxon>
        <taxon>Dikarya</taxon>
        <taxon>Ascomycota</taxon>
        <taxon>Saccharomycotina</taxon>
        <taxon>Pichiomycetes</taxon>
        <taxon>Pichiales</taxon>
        <taxon>Pichiaceae</taxon>
        <taxon>Brettanomyces</taxon>
    </lineage>
</organism>
<evidence type="ECO:0000256" key="3">
    <source>
        <dbReference type="ARBA" id="ARBA00022692"/>
    </source>
</evidence>
<comment type="similarity">
    <text evidence="6">Belongs to the major facilitator superfamily. Allantoate permease family.</text>
</comment>
<evidence type="ECO:0000256" key="9">
    <source>
        <dbReference type="SAM" id="Phobius"/>
    </source>
</evidence>
<keyword evidence="13" id="KW-1185">Reference proteome</keyword>
<evidence type="ECO:0000256" key="8">
    <source>
        <dbReference type="SAM" id="MobiDB-lite"/>
    </source>
</evidence>
<evidence type="ECO:0000256" key="6">
    <source>
        <dbReference type="ARBA" id="ARBA00037968"/>
    </source>
</evidence>
<feature type="transmembrane region" description="Helical" evidence="9">
    <location>
        <begin position="386"/>
        <end position="406"/>
    </location>
</feature>
<protein>
    <submittedName>
        <fullName evidence="12">DEBR0S2_20252g1_1</fullName>
    </submittedName>
</protein>
<dbReference type="FunFam" id="1.20.1250.20:FF:000064">
    <property type="entry name" value="MFS allantoate transporter"/>
    <property type="match status" value="1"/>
</dbReference>
<keyword evidence="4 9" id="KW-1133">Transmembrane helix</keyword>
<evidence type="ECO:0000256" key="5">
    <source>
        <dbReference type="ARBA" id="ARBA00023136"/>
    </source>
</evidence>
<dbReference type="PROSITE" id="PS50850">
    <property type="entry name" value="MFS"/>
    <property type="match status" value="1"/>
</dbReference>
<feature type="coiled-coil region" evidence="7">
    <location>
        <begin position="472"/>
        <end position="499"/>
    </location>
</feature>
<dbReference type="SUPFAM" id="SSF103473">
    <property type="entry name" value="MFS general substrate transporter"/>
    <property type="match status" value="1"/>
</dbReference>
<accession>A0A7D9CXD2</accession>
<feature type="transmembrane region" description="Helical" evidence="9">
    <location>
        <begin position="159"/>
        <end position="178"/>
    </location>
</feature>
<dbReference type="EMBL" id="CABFWN010000002">
    <property type="protein sequence ID" value="VUG17955.1"/>
    <property type="molecule type" value="Genomic_DNA"/>
</dbReference>
<keyword evidence="7" id="KW-0175">Coiled coil</keyword>
<keyword evidence="3 9" id="KW-0812">Transmembrane</keyword>
<dbReference type="EMBL" id="CP063133">
    <property type="protein sequence ID" value="QOU18859.1"/>
    <property type="molecule type" value="Genomic_DNA"/>
</dbReference>
<evidence type="ECO:0000313" key="13">
    <source>
        <dbReference type="Proteomes" id="UP000478008"/>
    </source>
</evidence>
<reference evidence="11" key="2">
    <citation type="submission" date="2020-10" db="EMBL/GenBank/DDBJ databases">
        <authorList>
            <person name="Palmer J.M."/>
        </authorList>
    </citation>
    <scope>NUCLEOTIDE SEQUENCE</scope>
    <source>
        <strain evidence="11">UCD 2041</strain>
    </source>
</reference>
<proteinExistence type="inferred from homology"/>
<evidence type="ECO:0000259" key="10">
    <source>
        <dbReference type="PROSITE" id="PS50850"/>
    </source>
</evidence>
<dbReference type="Proteomes" id="UP000478008">
    <property type="component" value="Unassembled WGS sequence"/>
</dbReference>
<dbReference type="Gene3D" id="1.20.1250.20">
    <property type="entry name" value="MFS general substrate transporter like domains"/>
    <property type="match status" value="2"/>
</dbReference>
<evidence type="ECO:0000313" key="12">
    <source>
        <dbReference type="EMBL" id="VUG17955.1"/>
    </source>
</evidence>
<dbReference type="InterPro" id="IPR020846">
    <property type="entry name" value="MFS_dom"/>
</dbReference>
<keyword evidence="2" id="KW-0813">Transport</keyword>
<feature type="transmembrane region" description="Helical" evidence="9">
    <location>
        <begin position="325"/>
        <end position="347"/>
    </location>
</feature>
<evidence type="ECO:0000256" key="2">
    <source>
        <dbReference type="ARBA" id="ARBA00022448"/>
    </source>
</evidence>
<dbReference type="InterPro" id="IPR036259">
    <property type="entry name" value="MFS_trans_sf"/>
</dbReference>
<gene>
    <name evidence="12" type="primary">THI73</name>
    <name evidence="11" type="ORF">BRETT_004077</name>
    <name evidence="12" type="ORF">DEBR0S2_20252G</name>
</gene>
<feature type="transmembrane region" description="Helical" evidence="9">
    <location>
        <begin position="221"/>
        <end position="241"/>
    </location>
</feature>
<feature type="transmembrane region" description="Helical" evidence="9">
    <location>
        <begin position="450"/>
        <end position="472"/>
    </location>
</feature>